<keyword evidence="3" id="KW-1185">Reference proteome</keyword>
<dbReference type="Proteomes" id="UP000652176">
    <property type="component" value="Unassembled WGS sequence"/>
</dbReference>
<accession>A0ABR9CXF7</accession>
<evidence type="ECO:0000256" key="1">
    <source>
        <dbReference type="SAM" id="Phobius"/>
    </source>
</evidence>
<proteinExistence type="predicted"/>
<protein>
    <recommendedName>
        <fullName evidence="4">SMODS-associating 2TM beta-strand rich effector domain-containing protein</fullName>
    </recommendedName>
</protein>
<feature type="transmembrane region" description="Helical" evidence="1">
    <location>
        <begin position="25"/>
        <end position="46"/>
    </location>
</feature>
<dbReference type="RefSeq" id="WP_192373588.1">
    <property type="nucleotide sequence ID" value="NZ_CAJHIV010000001.1"/>
</dbReference>
<organism evidence="2 3">
    <name type="scientific">Methylomonas albis</name>
    <dbReference type="NCBI Taxonomy" id="1854563"/>
    <lineage>
        <taxon>Bacteria</taxon>
        <taxon>Pseudomonadati</taxon>
        <taxon>Pseudomonadota</taxon>
        <taxon>Gammaproteobacteria</taxon>
        <taxon>Methylococcales</taxon>
        <taxon>Methylococcaceae</taxon>
        <taxon>Methylomonas</taxon>
    </lineage>
</organism>
<sequence>MKGRITDIFLRRLDSYINPKIENRVIYGALVSGVSLILAPKLLVLLDSISLRSENYEINIKNNQFDDIGIFFGFILILISSLTLYIFKIHKRPEFVIESDSPSAKLWEKYGYSFQSKTLINPLLLKDLVGWISDSGRQIVSIDISGSNSSNRYFGEVLVREFEGKRFVEVQEEETREVFGYEYLGTSESGIHVVHAYDQTSGSATFHWVLLLQIEESSILEYEDSNPKKERIPVLKLVGRLGLGDRYSGNVSMERGVIRISKDDSHLPDHVINSSKNIVVK</sequence>
<keyword evidence="1" id="KW-0812">Transmembrane</keyword>
<evidence type="ECO:0000313" key="2">
    <source>
        <dbReference type="EMBL" id="MBD9355191.1"/>
    </source>
</evidence>
<feature type="transmembrane region" description="Helical" evidence="1">
    <location>
        <begin position="68"/>
        <end position="87"/>
    </location>
</feature>
<name>A0ABR9CXF7_9GAMM</name>
<evidence type="ECO:0000313" key="3">
    <source>
        <dbReference type="Proteomes" id="UP000652176"/>
    </source>
</evidence>
<evidence type="ECO:0008006" key="4">
    <source>
        <dbReference type="Google" id="ProtNLM"/>
    </source>
</evidence>
<gene>
    <name evidence="2" type="ORF">IE877_04750</name>
</gene>
<comment type="caution">
    <text evidence="2">The sequence shown here is derived from an EMBL/GenBank/DDBJ whole genome shotgun (WGS) entry which is preliminary data.</text>
</comment>
<keyword evidence="1" id="KW-0472">Membrane</keyword>
<reference evidence="2 3" key="1">
    <citation type="submission" date="2020-09" db="EMBL/GenBank/DDBJ databases">
        <title>Methylomonas albis sp. nov. and Methylomonas fluvii sp. nov.: Two cold-adapted methanotrophs from the River Elbe and an amended description of Methylovulum psychrotolerans strain Eb1.</title>
        <authorList>
            <person name="Bussmann I.K."/>
            <person name="Klings K.-W."/>
            <person name="Warnstedt J."/>
            <person name="Hoppert M."/>
            <person name="Saborowski A."/>
            <person name="Horn F."/>
            <person name="Liebner S."/>
        </authorList>
    </citation>
    <scope>NUCLEOTIDE SEQUENCE [LARGE SCALE GENOMIC DNA]</scope>
    <source>
        <strain evidence="2 3">EbA</strain>
    </source>
</reference>
<dbReference type="EMBL" id="JACXSS010000001">
    <property type="protein sequence ID" value="MBD9355191.1"/>
    <property type="molecule type" value="Genomic_DNA"/>
</dbReference>
<keyword evidence="1" id="KW-1133">Transmembrane helix</keyword>